<dbReference type="EMBL" id="SNRX01000162">
    <property type="protein sequence ID" value="KAA6300021.1"/>
    <property type="molecule type" value="Genomic_DNA"/>
</dbReference>
<reference evidence="1 2" key="1">
    <citation type="submission" date="2019-03" db="EMBL/GenBank/DDBJ databases">
        <title>Single cell metagenomics reveals metabolic interactions within the superorganism composed of flagellate Streblomastix strix and complex community of Bacteroidetes bacteria on its surface.</title>
        <authorList>
            <person name="Treitli S.C."/>
            <person name="Kolisko M."/>
            <person name="Husnik F."/>
            <person name="Keeling P."/>
            <person name="Hampl V."/>
        </authorList>
    </citation>
    <scope>NUCLEOTIDE SEQUENCE [LARGE SCALE GENOMIC DNA]</scope>
    <source>
        <strain evidence="1">St1</strain>
    </source>
</reference>
<dbReference type="AlphaFoldDB" id="A0A5M8NSD3"/>
<protein>
    <submittedName>
        <fullName evidence="1">Uncharacterized protein</fullName>
    </submittedName>
</protein>
<sequence length="64" mass="7484">MAIGLSEIEQVSYNSLIDKLQKSYALGGFSFGTNKTKLLEVFLENKRMILKEDKCYRFNPDFHY</sequence>
<name>A0A5M8NSD3_9BACT</name>
<organism evidence="1 2">
    <name type="scientific">Candidatus Ordinivivax streblomastigis</name>
    <dbReference type="NCBI Taxonomy" id="2540710"/>
    <lineage>
        <taxon>Bacteria</taxon>
        <taxon>Pseudomonadati</taxon>
        <taxon>Bacteroidota</taxon>
        <taxon>Bacteroidia</taxon>
        <taxon>Bacteroidales</taxon>
        <taxon>Candidatus Ordinivivax</taxon>
    </lineage>
</organism>
<comment type="caution">
    <text evidence="1">The sequence shown here is derived from an EMBL/GenBank/DDBJ whole genome shotgun (WGS) entry which is preliminary data.</text>
</comment>
<accession>A0A5M8NSD3</accession>
<evidence type="ECO:0000313" key="1">
    <source>
        <dbReference type="EMBL" id="KAA6300021.1"/>
    </source>
</evidence>
<evidence type="ECO:0000313" key="2">
    <source>
        <dbReference type="Proteomes" id="UP000324575"/>
    </source>
</evidence>
<gene>
    <name evidence="1" type="ORF">EZS26_003835</name>
</gene>
<proteinExistence type="predicted"/>
<dbReference type="Proteomes" id="UP000324575">
    <property type="component" value="Unassembled WGS sequence"/>
</dbReference>